<feature type="domain" description="MsrB" evidence="4">
    <location>
        <begin position="14"/>
        <end position="136"/>
    </location>
</feature>
<sequence>MADKVLKCGLPSDESELKKILTPEQYRIMVENGTERPFQNAYWNHHEQGIYVDAISGVPLFSSDDKFDSGSGWPSFTHPISADAVKEIADYSHGMTRIEVRASSSNSHLGHVFDDGPEPTGLRYCINSASLKFIPRKA</sequence>
<accession>A0A1Z3NB60</accession>
<dbReference type="InterPro" id="IPR028427">
    <property type="entry name" value="Met_Sox_Rdtase_MsrB"/>
</dbReference>
<dbReference type="PROSITE" id="PS51790">
    <property type="entry name" value="MSRB"/>
    <property type="match status" value="1"/>
</dbReference>
<dbReference type="InterPro" id="IPR011057">
    <property type="entry name" value="Mss4-like_sf"/>
</dbReference>
<dbReference type="AlphaFoldDB" id="A0A1Z3NB60"/>
<name>A0A1Z3NB60_BDEBC</name>
<dbReference type="NCBIfam" id="TIGR00357">
    <property type="entry name" value="peptide-methionine (R)-S-oxide reductase MsrB"/>
    <property type="match status" value="1"/>
</dbReference>
<dbReference type="PANTHER" id="PTHR10173">
    <property type="entry name" value="METHIONINE SULFOXIDE REDUCTASE"/>
    <property type="match status" value="1"/>
</dbReference>
<dbReference type="PANTHER" id="PTHR10173:SF52">
    <property type="entry name" value="METHIONINE-R-SULFOXIDE REDUCTASE B1"/>
    <property type="match status" value="1"/>
</dbReference>
<dbReference type="SUPFAM" id="SSF51316">
    <property type="entry name" value="Mss4-like"/>
    <property type="match status" value="1"/>
</dbReference>
<reference evidence="5 6" key="1">
    <citation type="submission" date="2017-04" db="EMBL/GenBank/DDBJ databases">
        <title>Whole genome sequence of Bdellovibrio bacteriovorus strain SSB218315.</title>
        <authorList>
            <person name="Oyedara O."/>
            <person name="Rodriguez-Perez M.A."/>
        </authorList>
    </citation>
    <scope>NUCLEOTIDE SEQUENCE [LARGE SCALE GENOMIC DNA]</scope>
    <source>
        <strain evidence="5 6">SSB218315</strain>
    </source>
</reference>
<dbReference type="EC" id="1.8.4.12" evidence="3"/>
<dbReference type="EMBL" id="CP020946">
    <property type="protein sequence ID" value="ASD64723.1"/>
    <property type="molecule type" value="Genomic_DNA"/>
</dbReference>
<evidence type="ECO:0000256" key="3">
    <source>
        <dbReference type="HAMAP-Rule" id="MF_01400"/>
    </source>
</evidence>
<dbReference type="GO" id="GO:0005737">
    <property type="term" value="C:cytoplasm"/>
    <property type="evidence" value="ECO:0007669"/>
    <property type="project" value="TreeGrafter"/>
</dbReference>
<proteinExistence type="inferred from homology"/>
<dbReference type="InterPro" id="IPR002579">
    <property type="entry name" value="Met_Sox_Rdtase_MsrB_dom"/>
</dbReference>
<dbReference type="Pfam" id="PF01641">
    <property type="entry name" value="SelR"/>
    <property type="match status" value="1"/>
</dbReference>
<dbReference type="GO" id="GO:0030091">
    <property type="term" value="P:protein repair"/>
    <property type="evidence" value="ECO:0007669"/>
    <property type="project" value="InterPro"/>
</dbReference>
<organism evidence="5 6">
    <name type="scientific">Bdellovibrio bacteriovorus</name>
    <dbReference type="NCBI Taxonomy" id="959"/>
    <lineage>
        <taxon>Bacteria</taxon>
        <taxon>Pseudomonadati</taxon>
        <taxon>Bdellovibrionota</taxon>
        <taxon>Bdellovibrionia</taxon>
        <taxon>Bdellovibrionales</taxon>
        <taxon>Pseudobdellovibrionaceae</taxon>
        <taxon>Bdellovibrio</taxon>
    </lineage>
</organism>
<dbReference type="RefSeq" id="WP_088566171.1">
    <property type="nucleotide sequence ID" value="NZ_CP020946.1"/>
</dbReference>
<dbReference type="GO" id="GO:0006979">
    <property type="term" value="P:response to oxidative stress"/>
    <property type="evidence" value="ECO:0007669"/>
    <property type="project" value="InterPro"/>
</dbReference>
<evidence type="ECO:0000313" key="5">
    <source>
        <dbReference type="EMBL" id="ASD64723.1"/>
    </source>
</evidence>
<evidence type="ECO:0000256" key="2">
    <source>
        <dbReference type="ARBA" id="ARBA00048488"/>
    </source>
</evidence>
<dbReference type="OrthoDB" id="5297201at2"/>
<comment type="similarity">
    <text evidence="3">Belongs to the MsrB Met sulfoxide reductase family.</text>
</comment>
<dbReference type="HAMAP" id="MF_01400">
    <property type="entry name" value="MsrB"/>
    <property type="match status" value="1"/>
</dbReference>
<dbReference type="Gene3D" id="2.170.150.20">
    <property type="entry name" value="Peptide methionine sulfoxide reductase"/>
    <property type="match status" value="1"/>
</dbReference>
<evidence type="ECO:0000313" key="6">
    <source>
        <dbReference type="Proteomes" id="UP000197003"/>
    </source>
</evidence>
<dbReference type="Proteomes" id="UP000197003">
    <property type="component" value="Chromosome"/>
</dbReference>
<comment type="catalytic activity">
    <reaction evidence="2 3">
        <text>L-methionyl-[protein] + [thioredoxin]-disulfide + H2O = L-methionyl-(R)-S-oxide-[protein] + [thioredoxin]-dithiol</text>
        <dbReference type="Rhea" id="RHEA:24164"/>
        <dbReference type="Rhea" id="RHEA-COMP:10698"/>
        <dbReference type="Rhea" id="RHEA-COMP:10700"/>
        <dbReference type="Rhea" id="RHEA-COMP:12313"/>
        <dbReference type="Rhea" id="RHEA-COMP:12314"/>
        <dbReference type="ChEBI" id="CHEBI:15377"/>
        <dbReference type="ChEBI" id="CHEBI:16044"/>
        <dbReference type="ChEBI" id="CHEBI:29950"/>
        <dbReference type="ChEBI" id="CHEBI:45764"/>
        <dbReference type="ChEBI" id="CHEBI:50058"/>
        <dbReference type="EC" id="1.8.4.12"/>
    </reaction>
</comment>
<dbReference type="FunFam" id="2.170.150.20:FF:000003">
    <property type="entry name" value="Peptide methionine sulfoxide reductase MsrB"/>
    <property type="match status" value="1"/>
</dbReference>
<evidence type="ECO:0000259" key="4">
    <source>
        <dbReference type="PROSITE" id="PS51790"/>
    </source>
</evidence>
<evidence type="ECO:0000256" key="1">
    <source>
        <dbReference type="ARBA" id="ARBA00023002"/>
    </source>
</evidence>
<protein>
    <recommendedName>
        <fullName evidence="3">Peptide methionine sulfoxide reductase MsrB</fullName>
        <ecNumber evidence="3">1.8.4.12</ecNumber>
    </recommendedName>
    <alternativeName>
        <fullName evidence="3">Peptide-methionine (R)-S-oxide reductase</fullName>
    </alternativeName>
</protein>
<dbReference type="GO" id="GO:0033743">
    <property type="term" value="F:peptide-methionine (R)-S-oxide reductase activity"/>
    <property type="evidence" value="ECO:0007669"/>
    <property type="project" value="UniProtKB-UniRule"/>
</dbReference>
<gene>
    <name evidence="3" type="primary">msrB</name>
    <name evidence="5" type="ORF">B9G79_14685</name>
</gene>
<keyword evidence="1 3" id="KW-0560">Oxidoreductase</keyword>
<comment type="caution">
    <text evidence="3">Lacks conserved residue(s) required for the propagation of feature annotation.</text>
</comment>
<feature type="active site" description="Nucleophile" evidence="3">
    <location>
        <position position="125"/>
    </location>
</feature>